<accession>A0A433X8V6</accession>
<keyword evidence="1" id="KW-0749">Sporulation</keyword>
<evidence type="ECO:0000256" key="1">
    <source>
        <dbReference type="ARBA" id="ARBA00022969"/>
    </source>
</evidence>
<dbReference type="OrthoDB" id="2577233at2"/>
<evidence type="ECO:0000256" key="3">
    <source>
        <dbReference type="ARBA" id="ARBA00024344"/>
    </source>
</evidence>
<evidence type="ECO:0000313" key="4">
    <source>
        <dbReference type="EMBL" id="RUT30551.1"/>
    </source>
</evidence>
<name>A0A433X8V6_9BACL</name>
<sequence length="211" mass="23715">MQQQYGSEQQNLGQNIPQFNRGGHEIFEANEIIQCTINLLDNYTIYRPFVKDQELMGILDRQAAYIRTQYNLTVECFKSGLKPSQETEPYLIPQMKQPVYGIQPQSQPKKPAASQAEINDAAISTLMLNIVKPHASALARSATEVVNPVLRRVLASQSQNFVEMAYELFEYQNVRGYYQLPQLPGQDMHAMLNGFAPSMGGNQGMGMGQAH</sequence>
<dbReference type="Pfam" id="PF07875">
    <property type="entry name" value="Coat_F"/>
    <property type="match status" value="1"/>
</dbReference>
<gene>
    <name evidence="4" type="ORF">EJP77_12030</name>
</gene>
<comment type="caution">
    <text evidence="4">The sequence shown here is derived from an EMBL/GenBank/DDBJ whole genome shotgun (WGS) entry which is preliminary data.</text>
</comment>
<proteinExistence type="inferred from homology"/>
<dbReference type="RefSeq" id="WP_127199483.1">
    <property type="nucleotide sequence ID" value="NZ_RZNX01000004.1"/>
</dbReference>
<keyword evidence="4" id="KW-0946">Virion</keyword>
<reference evidence="4 5" key="1">
    <citation type="submission" date="2018-12" db="EMBL/GenBank/DDBJ databases">
        <authorList>
            <person name="Sun L."/>
            <person name="Chen Z."/>
        </authorList>
    </citation>
    <scope>NUCLEOTIDE SEQUENCE [LARGE SCALE GENOMIC DNA]</scope>
    <source>
        <strain evidence="4 5">3-5-3</strain>
    </source>
</reference>
<keyword evidence="5" id="KW-1185">Reference proteome</keyword>
<evidence type="ECO:0000256" key="2">
    <source>
        <dbReference type="ARBA" id="ARBA00024325"/>
    </source>
</evidence>
<dbReference type="InterPro" id="IPR012347">
    <property type="entry name" value="Ferritin-like"/>
</dbReference>
<protein>
    <submittedName>
        <fullName evidence="4">Spore coat protein</fullName>
    </submittedName>
</protein>
<dbReference type="Proteomes" id="UP000272464">
    <property type="component" value="Unassembled WGS sequence"/>
</dbReference>
<dbReference type="InterPro" id="IPR012851">
    <property type="entry name" value="Spore_coat_CotF-like"/>
</dbReference>
<evidence type="ECO:0000313" key="5">
    <source>
        <dbReference type="Proteomes" id="UP000272464"/>
    </source>
</evidence>
<dbReference type="PANTHER" id="PTHR39183:SF1">
    <property type="entry name" value="SPORE COAT PROTEIN F-LIKE PROTEIN YHCQ"/>
    <property type="match status" value="1"/>
</dbReference>
<organism evidence="4 5">
    <name type="scientific">Paenibacillus zeisoli</name>
    <dbReference type="NCBI Taxonomy" id="2496267"/>
    <lineage>
        <taxon>Bacteria</taxon>
        <taxon>Bacillati</taxon>
        <taxon>Bacillota</taxon>
        <taxon>Bacilli</taxon>
        <taxon>Bacillales</taxon>
        <taxon>Paenibacillaceae</taxon>
        <taxon>Paenibacillus</taxon>
    </lineage>
</organism>
<dbReference type="GO" id="GO:0030435">
    <property type="term" value="P:sporulation resulting in formation of a cellular spore"/>
    <property type="evidence" value="ECO:0007669"/>
    <property type="project" value="UniProtKB-KW"/>
</dbReference>
<dbReference type="PANTHER" id="PTHR39183">
    <property type="entry name" value="SPORE COAT PROTEIN F-LIKE PROTEIN YHCQ"/>
    <property type="match status" value="1"/>
</dbReference>
<dbReference type="AlphaFoldDB" id="A0A433X8V6"/>
<dbReference type="Gene3D" id="1.20.1260.10">
    <property type="match status" value="1"/>
</dbReference>
<dbReference type="EMBL" id="RZNX01000004">
    <property type="protein sequence ID" value="RUT30551.1"/>
    <property type="molecule type" value="Genomic_DNA"/>
</dbReference>
<comment type="similarity">
    <text evidence="3">Belongs to the CotF family.</text>
</comment>
<comment type="subcellular location">
    <subcellularLocation>
        <location evidence="2">Spore coat</location>
    </subcellularLocation>
</comment>
<keyword evidence="4" id="KW-0167">Capsid protein</keyword>